<evidence type="ECO:0000259" key="2">
    <source>
        <dbReference type="Pfam" id="PF14111"/>
    </source>
</evidence>
<evidence type="ECO:0000313" key="4">
    <source>
        <dbReference type="Proteomes" id="UP000266723"/>
    </source>
</evidence>
<accession>A0ABQ7BP71</accession>
<feature type="region of interest" description="Disordered" evidence="1">
    <location>
        <begin position="133"/>
        <end position="157"/>
    </location>
</feature>
<feature type="domain" description="DUF4283" evidence="2">
    <location>
        <begin position="40"/>
        <end position="104"/>
    </location>
</feature>
<dbReference type="EMBL" id="QGKV02001507">
    <property type="protein sequence ID" value="KAF3534373.1"/>
    <property type="molecule type" value="Genomic_DNA"/>
</dbReference>
<protein>
    <recommendedName>
        <fullName evidence="2">DUF4283 domain-containing protein</fullName>
    </recommendedName>
</protein>
<comment type="caution">
    <text evidence="3">The sequence shown here is derived from an EMBL/GenBank/DDBJ whole genome shotgun (WGS) entry which is preliminary data.</text>
</comment>
<reference evidence="3 4" key="1">
    <citation type="journal article" date="2020" name="BMC Genomics">
        <title>Intraspecific diversification of the crop wild relative Brassica cretica Lam. using demographic model selection.</title>
        <authorList>
            <person name="Kioukis A."/>
            <person name="Michalopoulou V.A."/>
            <person name="Briers L."/>
            <person name="Pirintsos S."/>
            <person name="Studholme D.J."/>
            <person name="Pavlidis P."/>
            <person name="Sarris P.F."/>
        </authorList>
    </citation>
    <scope>NUCLEOTIDE SEQUENCE [LARGE SCALE GENOMIC DNA]</scope>
    <source>
        <strain evidence="4">cv. PFS-1207/04</strain>
    </source>
</reference>
<proteinExistence type="predicted"/>
<keyword evidence="4" id="KW-1185">Reference proteome</keyword>
<gene>
    <name evidence="3" type="ORF">DY000_02037876</name>
</gene>
<feature type="compositionally biased region" description="Polar residues" evidence="1">
    <location>
        <begin position="144"/>
        <end position="157"/>
    </location>
</feature>
<sequence>MFRPKKKKELSLMEELKELELLEEREMVDIPDLENDNLIEENSLSVIVRCLNPTVHKVGGLVKAIPPIWGLEDRVHGRGVGADRVQFIFQSDRDLHHVLTRGPWNDFLFQGKDYPAPDTVNKAIEDTAEWMRRQEEDKTEVKKSTSSTQHLKWTPPTQNWIKCNTDGAWHKDHQQQGIGWISRDYGTTVVGRSTKVRRFELTCGN</sequence>
<organism evidence="3 4">
    <name type="scientific">Brassica cretica</name>
    <name type="common">Mustard</name>
    <dbReference type="NCBI Taxonomy" id="69181"/>
    <lineage>
        <taxon>Eukaryota</taxon>
        <taxon>Viridiplantae</taxon>
        <taxon>Streptophyta</taxon>
        <taxon>Embryophyta</taxon>
        <taxon>Tracheophyta</taxon>
        <taxon>Spermatophyta</taxon>
        <taxon>Magnoliopsida</taxon>
        <taxon>eudicotyledons</taxon>
        <taxon>Gunneridae</taxon>
        <taxon>Pentapetalae</taxon>
        <taxon>rosids</taxon>
        <taxon>malvids</taxon>
        <taxon>Brassicales</taxon>
        <taxon>Brassicaceae</taxon>
        <taxon>Brassiceae</taxon>
        <taxon>Brassica</taxon>
    </lineage>
</organism>
<dbReference type="Proteomes" id="UP000266723">
    <property type="component" value="Unassembled WGS sequence"/>
</dbReference>
<evidence type="ECO:0000256" key="1">
    <source>
        <dbReference type="SAM" id="MobiDB-lite"/>
    </source>
</evidence>
<name>A0ABQ7BP71_BRACR</name>
<evidence type="ECO:0000313" key="3">
    <source>
        <dbReference type="EMBL" id="KAF3534373.1"/>
    </source>
</evidence>
<dbReference type="Pfam" id="PF14111">
    <property type="entry name" value="DUF4283"/>
    <property type="match status" value="1"/>
</dbReference>
<feature type="compositionally biased region" description="Basic and acidic residues" evidence="1">
    <location>
        <begin position="133"/>
        <end position="143"/>
    </location>
</feature>
<dbReference type="InterPro" id="IPR025558">
    <property type="entry name" value="DUF4283"/>
</dbReference>